<comment type="caution">
    <text evidence="1">The sequence shown here is derived from an EMBL/GenBank/DDBJ whole genome shotgun (WGS) entry which is preliminary data.</text>
</comment>
<sequence>MKIRFIFLTMLFLVISIFGYSNTPSKPSKNYSNILKMELQPLEQANSIFSKKEKYVAFKKVKRNQKEEKAIVELAKKNGYGYIKLPIYYGLDIDGNEVGGIKYDEQNAYFFYNKELIAKDIKANQEKIKEYNKGRNREEDKKIQLDMMRELKSIPKEYEFVYSFTSETFVYPFRNLEKAFSRGEDRISIHSADGKDFNEGDMIRTALEFGYGEPDLISSEGTGIIYPLFVWKRIAK</sequence>
<evidence type="ECO:0000313" key="1">
    <source>
        <dbReference type="EMBL" id="RRD34751.1"/>
    </source>
</evidence>
<protein>
    <submittedName>
        <fullName evidence="1">Uncharacterized protein</fullName>
    </submittedName>
</protein>
<organism evidence="1">
    <name type="scientific">Fusobacterium nucleatum</name>
    <dbReference type="NCBI Taxonomy" id="851"/>
    <lineage>
        <taxon>Bacteria</taxon>
        <taxon>Fusobacteriati</taxon>
        <taxon>Fusobacteriota</taxon>
        <taxon>Fusobacteriia</taxon>
        <taxon>Fusobacteriales</taxon>
        <taxon>Fusobacteriaceae</taxon>
        <taxon>Fusobacterium</taxon>
    </lineage>
</organism>
<dbReference type="EMBL" id="RQZD01000039">
    <property type="protein sequence ID" value="RRD34751.1"/>
    <property type="molecule type" value="Genomic_DNA"/>
</dbReference>
<accession>A0A3P1VKP6</accession>
<proteinExistence type="predicted"/>
<dbReference type="AlphaFoldDB" id="A0A3P1VKP6"/>
<gene>
    <name evidence="1" type="ORF">EII28_11645</name>
</gene>
<name>A0A3P1VKP6_FUSNU</name>
<reference evidence="1" key="1">
    <citation type="submission" date="2018-11" db="EMBL/GenBank/DDBJ databases">
        <title>Genomes From Bacteria Associated with the Canine Oral Cavity: a Test Case for Automated Genome-Based Taxonomic Assignment.</title>
        <authorList>
            <person name="Coil D.A."/>
            <person name="Jospin G."/>
            <person name="Darling A.E."/>
            <person name="Wallis C."/>
            <person name="Davis I.J."/>
            <person name="Harris S."/>
            <person name="Eisen J.A."/>
            <person name="Holcombe L.J."/>
            <person name="O'Flynn C."/>
        </authorList>
    </citation>
    <scope>NUCLEOTIDE SEQUENCE [LARGE SCALE GENOMIC DNA]</scope>
    <source>
        <strain evidence="1">OH5060</strain>
    </source>
</reference>